<evidence type="ECO:0000256" key="1">
    <source>
        <dbReference type="SAM" id="MobiDB-lite"/>
    </source>
</evidence>
<sequence>MPRLGEQSPRRPPLHAAGDPACGTPQRFFWGGGPLLRCLTASVVRGLSFSWTAVWCPPPVRKAGRWRGPGTASATLDACRDLLADHLSYAARWGKPPFARGPPPAVPLG</sequence>
<protein>
    <submittedName>
        <fullName evidence="2">Uncharacterized protein</fullName>
    </submittedName>
</protein>
<dbReference type="Proteomes" id="UP001153269">
    <property type="component" value="Unassembled WGS sequence"/>
</dbReference>
<evidence type="ECO:0000313" key="2">
    <source>
        <dbReference type="EMBL" id="CAB1460541.1"/>
    </source>
</evidence>
<evidence type="ECO:0000313" key="3">
    <source>
        <dbReference type="Proteomes" id="UP001153269"/>
    </source>
</evidence>
<organism evidence="2 3">
    <name type="scientific">Pleuronectes platessa</name>
    <name type="common">European plaice</name>
    <dbReference type="NCBI Taxonomy" id="8262"/>
    <lineage>
        <taxon>Eukaryota</taxon>
        <taxon>Metazoa</taxon>
        <taxon>Chordata</taxon>
        <taxon>Craniata</taxon>
        <taxon>Vertebrata</taxon>
        <taxon>Euteleostomi</taxon>
        <taxon>Actinopterygii</taxon>
        <taxon>Neopterygii</taxon>
        <taxon>Teleostei</taxon>
        <taxon>Neoteleostei</taxon>
        <taxon>Acanthomorphata</taxon>
        <taxon>Carangaria</taxon>
        <taxon>Pleuronectiformes</taxon>
        <taxon>Pleuronectoidei</taxon>
        <taxon>Pleuronectidae</taxon>
        <taxon>Pleuronectes</taxon>
    </lineage>
</organism>
<keyword evidence="3" id="KW-1185">Reference proteome</keyword>
<dbReference type="AlphaFoldDB" id="A0A9N7W4T4"/>
<accession>A0A9N7W4T4</accession>
<reference evidence="2" key="1">
    <citation type="submission" date="2020-03" db="EMBL/GenBank/DDBJ databases">
        <authorList>
            <person name="Weist P."/>
        </authorList>
    </citation>
    <scope>NUCLEOTIDE SEQUENCE</scope>
</reference>
<dbReference type="EMBL" id="CADEAL010004483">
    <property type="protein sequence ID" value="CAB1460541.1"/>
    <property type="molecule type" value="Genomic_DNA"/>
</dbReference>
<comment type="caution">
    <text evidence="2">The sequence shown here is derived from an EMBL/GenBank/DDBJ whole genome shotgun (WGS) entry which is preliminary data.</text>
</comment>
<proteinExistence type="predicted"/>
<name>A0A9N7W4T4_PLEPL</name>
<gene>
    <name evidence="2" type="ORF">PLEPLA_LOCUS48392</name>
</gene>
<feature type="region of interest" description="Disordered" evidence="1">
    <location>
        <begin position="1"/>
        <end position="21"/>
    </location>
</feature>